<feature type="region of interest" description="Disordered" evidence="1">
    <location>
        <begin position="1"/>
        <end position="20"/>
    </location>
</feature>
<comment type="caution">
    <text evidence="2">The sequence shown here is derived from an EMBL/GenBank/DDBJ whole genome shotgun (WGS) entry which is preliminary data.</text>
</comment>
<name>A0ABS4TY72_9PSEU</name>
<reference evidence="2 3" key="1">
    <citation type="submission" date="2021-03" db="EMBL/GenBank/DDBJ databases">
        <title>Sequencing the genomes of 1000 actinobacteria strains.</title>
        <authorList>
            <person name="Klenk H.-P."/>
        </authorList>
    </citation>
    <scope>NUCLEOTIDE SEQUENCE [LARGE SCALE GENOMIC DNA]</scope>
    <source>
        <strain evidence="2 3">DSM 46670</strain>
    </source>
</reference>
<proteinExistence type="predicted"/>
<dbReference type="Proteomes" id="UP001519332">
    <property type="component" value="Unassembled WGS sequence"/>
</dbReference>
<dbReference type="RefSeq" id="WP_209646130.1">
    <property type="nucleotide sequence ID" value="NZ_JAGINW010000001.1"/>
</dbReference>
<protein>
    <recommendedName>
        <fullName evidence="4">Peptidase inhibitor family I36</fullName>
    </recommendedName>
</protein>
<evidence type="ECO:0000256" key="1">
    <source>
        <dbReference type="SAM" id="MobiDB-lite"/>
    </source>
</evidence>
<evidence type="ECO:0000313" key="2">
    <source>
        <dbReference type="EMBL" id="MBP2329317.1"/>
    </source>
</evidence>
<gene>
    <name evidence="2" type="ORF">JOF56_009702</name>
</gene>
<accession>A0ABS4TY72</accession>
<sequence>MAIGFSGTAAAAAKPRDPGDDCRGIICLYKQYNYGGPPVTFDPFRQTYKDLPGDYVHNVGSFVANAPGCFIRWTGGRQNREVHTGDRDTHYGRGFGKLMEAVGKNC</sequence>
<evidence type="ECO:0000313" key="3">
    <source>
        <dbReference type="Proteomes" id="UP001519332"/>
    </source>
</evidence>
<dbReference type="EMBL" id="JAGINW010000001">
    <property type="protein sequence ID" value="MBP2329317.1"/>
    <property type="molecule type" value="Genomic_DNA"/>
</dbReference>
<organism evidence="2 3">
    <name type="scientific">Kibdelosporangium banguiense</name>
    <dbReference type="NCBI Taxonomy" id="1365924"/>
    <lineage>
        <taxon>Bacteria</taxon>
        <taxon>Bacillati</taxon>
        <taxon>Actinomycetota</taxon>
        <taxon>Actinomycetes</taxon>
        <taxon>Pseudonocardiales</taxon>
        <taxon>Pseudonocardiaceae</taxon>
        <taxon>Kibdelosporangium</taxon>
    </lineage>
</organism>
<evidence type="ECO:0008006" key="4">
    <source>
        <dbReference type="Google" id="ProtNLM"/>
    </source>
</evidence>
<keyword evidence="3" id="KW-1185">Reference proteome</keyword>